<keyword evidence="2" id="KW-1185">Reference proteome</keyword>
<evidence type="ECO:0000313" key="1">
    <source>
        <dbReference type="EMBL" id="WOO32373.1"/>
    </source>
</evidence>
<evidence type="ECO:0000313" key="2">
    <source>
        <dbReference type="Proteomes" id="UP001303211"/>
    </source>
</evidence>
<accession>A0ABZ0J6B3</accession>
<organism evidence="1 2">
    <name type="scientific">Diaphorobacter limosus</name>
    <dbReference type="NCBI Taxonomy" id="3036128"/>
    <lineage>
        <taxon>Bacteria</taxon>
        <taxon>Pseudomonadati</taxon>
        <taxon>Pseudomonadota</taxon>
        <taxon>Betaproteobacteria</taxon>
        <taxon>Burkholderiales</taxon>
        <taxon>Comamonadaceae</taxon>
        <taxon>Diaphorobacter</taxon>
    </lineage>
</organism>
<proteinExistence type="predicted"/>
<dbReference type="EMBL" id="CP136921">
    <property type="protein sequence ID" value="WOO32373.1"/>
    <property type="molecule type" value="Genomic_DNA"/>
</dbReference>
<protein>
    <recommendedName>
        <fullName evidence="3">Transposase</fullName>
    </recommendedName>
</protein>
<reference evidence="1 2" key="1">
    <citation type="submission" date="2023-03" db="EMBL/GenBank/DDBJ databases">
        <title>Diaphorobacter basophil sp. nov., isolated from a sewage-treatment plant.</title>
        <authorList>
            <person name="Yang K."/>
        </authorList>
    </citation>
    <scope>NUCLEOTIDE SEQUENCE [LARGE SCALE GENOMIC DNA]</scope>
    <source>
        <strain evidence="1 2">Y-1</strain>
    </source>
</reference>
<dbReference type="Proteomes" id="UP001303211">
    <property type="component" value="Chromosome"/>
</dbReference>
<name>A0ABZ0J6B3_9BURK</name>
<gene>
    <name evidence="1" type="ORF">P4826_18645</name>
</gene>
<dbReference type="RefSeq" id="WP_317701834.1">
    <property type="nucleotide sequence ID" value="NZ_CP136921.1"/>
</dbReference>
<sequence>MGGFGSGRHGGKDCTGDMRQVDVRRLHREGHLKPGMAYNRQWTRNGEVISSIGMSVQADLVRFTYRHRPAGGDWQDVHCPAYLERTPCTYGGTRAWWLCPTCGKRCAILYIGKTPACRHCYRLAYRSERETTSDRATRQVNKLRDRLDWEPGFLNGNGPKPKGMHWRTFYRLQAQHDAYMQQTLAGVAQMLGRLNAKLGAVRRG</sequence>
<evidence type="ECO:0008006" key="3">
    <source>
        <dbReference type="Google" id="ProtNLM"/>
    </source>
</evidence>